<dbReference type="RefSeq" id="WP_151646651.1">
    <property type="nucleotide sequence ID" value="NZ_CP044543.1"/>
</dbReference>
<protein>
    <submittedName>
        <fullName evidence="1">Uncharacterized protein</fullName>
    </submittedName>
</protein>
<evidence type="ECO:0000313" key="2">
    <source>
        <dbReference type="Proteomes" id="UP000325641"/>
    </source>
</evidence>
<dbReference type="EMBL" id="CP044543">
    <property type="protein sequence ID" value="QFI74087.1"/>
    <property type="molecule type" value="Genomic_DNA"/>
</dbReference>
<dbReference type="PROSITE" id="PS51318">
    <property type="entry name" value="TAT"/>
    <property type="match status" value="1"/>
</dbReference>
<reference evidence="2" key="1">
    <citation type="submission" date="2019-10" db="EMBL/GenBank/DDBJ databases">
        <title>Complete Genome Sequence of Bradyrhizobium betae type strain PL7HG1T.</title>
        <authorList>
            <person name="Bromfield E.S.P."/>
            <person name="Cloutier S."/>
        </authorList>
    </citation>
    <scope>NUCLEOTIDE SEQUENCE [LARGE SCALE GENOMIC DNA]</scope>
    <source>
        <strain evidence="2">PL7HG1</strain>
    </source>
</reference>
<name>A0A5P6P6T5_9BRAD</name>
<accession>A0A5P6P6T5</accession>
<dbReference type="InterPro" id="IPR006311">
    <property type="entry name" value="TAT_signal"/>
</dbReference>
<dbReference type="Proteomes" id="UP000325641">
    <property type="component" value="Chromosome"/>
</dbReference>
<dbReference type="KEGG" id="bbet:F8237_17775"/>
<gene>
    <name evidence="1" type="ORF">F8237_17775</name>
</gene>
<dbReference type="AlphaFoldDB" id="A0A5P6P6T5"/>
<dbReference type="OrthoDB" id="9181346at2"/>
<proteinExistence type="predicted"/>
<sequence>MELDRRLILNGIVATGLVGLPASTSLASRALASDDGEAGLPTQRAIALVNDAAEQSTFLQGIAATPQGTTVEIIRADFSVDFVQKLNRLLRSRPPVHIIGLVDDGTGAFVVQMARATGARLPWLAQHAARGGKPSHYVMNAGSPDLASQSSFADAQSWPAALGSMLALFGGGHATAALSGVPRTGSPPLTGTFVSFLIEP</sequence>
<evidence type="ECO:0000313" key="1">
    <source>
        <dbReference type="EMBL" id="QFI74087.1"/>
    </source>
</evidence>
<organism evidence="1 2">
    <name type="scientific">Bradyrhizobium betae</name>
    <dbReference type="NCBI Taxonomy" id="244734"/>
    <lineage>
        <taxon>Bacteria</taxon>
        <taxon>Pseudomonadati</taxon>
        <taxon>Pseudomonadota</taxon>
        <taxon>Alphaproteobacteria</taxon>
        <taxon>Hyphomicrobiales</taxon>
        <taxon>Nitrobacteraceae</taxon>
        <taxon>Bradyrhizobium</taxon>
    </lineage>
</organism>